<gene>
    <name evidence="1" type="ORF">FNJ60_05150</name>
</gene>
<accession>A0A5D3ETT2</accession>
<dbReference type="AlphaFoldDB" id="A0A5D3ETT2"/>
<organism evidence="1 2">
    <name type="scientific">Bacteroides pyogenes</name>
    <dbReference type="NCBI Taxonomy" id="310300"/>
    <lineage>
        <taxon>Bacteria</taxon>
        <taxon>Pseudomonadati</taxon>
        <taxon>Bacteroidota</taxon>
        <taxon>Bacteroidia</taxon>
        <taxon>Bacteroidales</taxon>
        <taxon>Bacteroidaceae</taxon>
        <taxon>Bacteroides</taxon>
    </lineage>
</organism>
<evidence type="ECO:0008006" key="3">
    <source>
        <dbReference type="Google" id="ProtNLM"/>
    </source>
</evidence>
<sequence>MSKEQFSFNKGWSQVKNGDISECRAKLMAALGINTRMAFLNRLKGEVEPKVSEAKAIEAVFAEYGIKQVWGGV</sequence>
<proteinExistence type="predicted"/>
<protein>
    <recommendedName>
        <fullName evidence="3">XRE family transcriptional regulator</fullName>
    </recommendedName>
</protein>
<keyword evidence="2" id="KW-1185">Reference proteome</keyword>
<comment type="caution">
    <text evidence="1">The sequence shown here is derived from an EMBL/GenBank/DDBJ whole genome shotgun (WGS) entry which is preliminary data.</text>
</comment>
<dbReference type="RefSeq" id="WP_148727281.1">
    <property type="nucleotide sequence ID" value="NZ_CP197398.1"/>
</dbReference>
<dbReference type="EMBL" id="VKLW01000008">
    <property type="protein sequence ID" value="TYK34379.1"/>
    <property type="molecule type" value="Genomic_DNA"/>
</dbReference>
<reference evidence="1 2" key="1">
    <citation type="submission" date="2019-07" db="EMBL/GenBank/DDBJ databases">
        <title>Draft Genome Sequences of Bacteroides pyogenes Strains Isolated from the Uterus Holstein Dairy Cows with Metritis.</title>
        <authorList>
            <person name="Cunha F."/>
            <person name="Galvao K.N."/>
            <person name="Jeon S.J."/>
            <person name="Jeong K.C."/>
        </authorList>
    </citation>
    <scope>NUCLEOTIDE SEQUENCE [LARGE SCALE GENOMIC DNA]</scope>
    <source>
        <strain evidence="1 2">KG-31</strain>
    </source>
</reference>
<name>A0A5D3ETT2_9BACE</name>
<dbReference type="Proteomes" id="UP000324383">
    <property type="component" value="Unassembled WGS sequence"/>
</dbReference>
<evidence type="ECO:0000313" key="1">
    <source>
        <dbReference type="EMBL" id="TYK34379.1"/>
    </source>
</evidence>
<evidence type="ECO:0000313" key="2">
    <source>
        <dbReference type="Proteomes" id="UP000324383"/>
    </source>
</evidence>